<dbReference type="Pfam" id="PF00528">
    <property type="entry name" value="BPD_transp_1"/>
    <property type="match status" value="1"/>
</dbReference>
<feature type="transmembrane region" description="Helical" evidence="9">
    <location>
        <begin position="52"/>
        <end position="75"/>
    </location>
</feature>
<keyword evidence="13" id="KW-1185">Reference proteome</keyword>
<dbReference type="InterPro" id="IPR035906">
    <property type="entry name" value="MetI-like_sf"/>
</dbReference>
<feature type="transmembrane region" description="Helical" evidence="9">
    <location>
        <begin position="173"/>
        <end position="195"/>
    </location>
</feature>
<dbReference type="InterPro" id="IPR006469">
    <property type="entry name" value="NifC_ABC_porter"/>
</dbReference>
<accession>A0ABQ2KPE8</accession>
<keyword evidence="3 9" id="KW-0813">Transport</keyword>
<evidence type="ECO:0000256" key="10">
    <source>
        <dbReference type="SAM" id="MobiDB-lite"/>
    </source>
</evidence>
<comment type="caution">
    <text evidence="12">The sequence shown here is derived from an EMBL/GenBank/DDBJ whole genome shotgun (WGS) entry which is preliminary data.</text>
</comment>
<evidence type="ECO:0000256" key="2">
    <source>
        <dbReference type="ARBA" id="ARBA00007069"/>
    </source>
</evidence>
<dbReference type="Gene3D" id="1.10.3720.10">
    <property type="entry name" value="MetI-like"/>
    <property type="match status" value="1"/>
</dbReference>
<dbReference type="SUPFAM" id="SSF161098">
    <property type="entry name" value="MetI-like"/>
    <property type="match status" value="1"/>
</dbReference>
<evidence type="ECO:0000259" key="11">
    <source>
        <dbReference type="PROSITE" id="PS50928"/>
    </source>
</evidence>
<sequence>MSAGLPRWLLAPAVVGFAFVVLPLAALAAGVEWGRFVELIGTEASRDALWLSVRTATASTVLCLVFGVPMAAVLARARWRGLPVLRALVLLPLVLPPVVGGIALLYTFGRRGLLGEHLEAAGISIAFSTTAVVLAQTFVALPFLVLTLEGALRTAGSRYEQIAATLGARPSKVWWQITLPLLRPALISGAVLAFARALGEFGATLTFAGSLQGRTRTLPLEIYLQREADPDAAVALSVVLIIVAVLIVLLAYRRTSPIPGTQLRSSGRPGSLTNRSGRGAAHGSPAGSKGAAGQSEAAGTGSAMTPDTGAPGHGAGRQDPDSGGEAAR</sequence>
<keyword evidence="8 9" id="KW-0472">Membrane</keyword>
<dbReference type="NCBIfam" id="TIGR02141">
    <property type="entry name" value="modB_ABC"/>
    <property type="match status" value="1"/>
</dbReference>
<evidence type="ECO:0000256" key="6">
    <source>
        <dbReference type="ARBA" id="ARBA00022692"/>
    </source>
</evidence>
<keyword evidence="6 9" id="KW-0812">Transmembrane</keyword>
<reference evidence="13" key="1">
    <citation type="journal article" date="2019" name="Int. J. Syst. Evol. Microbiol.">
        <title>The Global Catalogue of Microorganisms (GCM) 10K type strain sequencing project: providing services to taxonomists for standard genome sequencing and annotation.</title>
        <authorList>
            <consortium name="The Broad Institute Genomics Platform"/>
            <consortium name="The Broad Institute Genome Sequencing Center for Infectious Disease"/>
            <person name="Wu L."/>
            <person name="Ma J."/>
        </authorList>
    </citation>
    <scope>NUCLEOTIDE SEQUENCE [LARGE SCALE GENOMIC DNA]</scope>
    <source>
        <strain evidence="13">CGMCC 4.7329</strain>
    </source>
</reference>
<dbReference type="InterPro" id="IPR000515">
    <property type="entry name" value="MetI-like"/>
</dbReference>
<evidence type="ECO:0000256" key="7">
    <source>
        <dbReference type="ARBA" id="ARBA00022989"/>
    </source>
</evidence>
<protein>
    <submittedName>
        <fullName evidence="12">Molybdate ABC transporter permease</fullName>
    </submittedName>
</protein>
<keyword evidence="5" id="KW-0500">Molybdenum</keyword>
<dbReference type="EMBL" id="BMNE01000005">
    <property type="protein sequence ID" value="GGN88129.1"/>
    <property type="molecule type" value="Genomic_DNA"/>
</dbReference>
<evidence type="ECO:0000313" key="12">
    <source>
        <dbReference type="EMBL" id="GGN88129.1"/>
    </source>
</evidence>
<feature type="transmembrane region" description="Helical" evidence="9">
    <location>
        <begin position="120"/>
        <end position="152"/>
    </location>
</feature>
<organism evidence="12 13">
    <name type="scientific">Nocardia rhizosphaerihabitans</name>
    <dbReference type="NCBI Taxonomy" id="1691570"/>
    <lineage>
        <taxon>Bacteria</taxon>
        <taxon>Bacillati</taxon>
        <taxon>Actinomycetota</taxon>
        <taxon>Actinomycetes</taxon>
        <taxon>Mycobacteriales</taxon>
        <taxon>Nocardiaceae</taxon>
        <taxon>Nocardia</taxon>
    </lineage>
</organism>
<evidence type="ECO:0000256" key="4">
    <source>
        <dbReference type="ARBA" id="ARBA00022475"/>
    </source>
</evidence>
<feature type="transmembrane region" description="Helical" evidence="9">
    <location>
        <begin position="232"/>
        <end position="252"/>
    </location>
</feature>
<dbReference type="PANTHER" id="PTHR30183:SF3">
    <property type="entry name" value="MOLYBDENUM TRANSPORT SYSTEM PERMEASE PROTEIN MODB"/>
    <property type="match status" value="1"/>
</dbReference>
<dbReference type="NCBIfam" id="TIGR01581">
    <property type="entry name" value="Mo_ABC_porter"/>
    <property type="match status" value="1"/>
</dbReference>
<dbReference type="Proteomes" id="UP000658127">
    <property type="component" value="Unassembled WGS sequence"/>
</dbReference>
<evidence type="ECO:0000256" key="1">
    <source>
        <dbReference type="ARBA" id="ARBA00004651"/>
    </source>
</evidence>
<name>A0ABQ2KPE8_9NOCA</name>
<dbReference type="PANTHER" id="PTHR30183">
    <property type="entry name" value="MOLYBDENUM TRANSPORT SYSTEM PERMEASE PROTEIN MODB"/>
    <property type="match status" value="1"/>
</dbReference>
<dbReference type="PROSITE" id="PS50928">
    <property type="entry name" value="ABC_TM1"/>
    <property type="match status" value="1"/>
</dbReference>
<evidence type="ECO:0000313" key="13">
    <source>
        <dbReference type="Proteomes" id="UP000658127"/>
    </source>
</evidence>
<proteinExistence type="inferred from homology"/>
<comment type="similarity">
    <text evidence="2">Belongs to the binding-protein-dependent transport system permease family. CysTW subfamily.</text>
</comment>
<gene>
    <name evidence="12" type="ORF">GCM10011610_45220</name>
</gene>
<feature type="transmembrane region" description="Helical" evidence="9">
    <location>
        <begin position="87"/>
        <end position="108"/>
    </location>
</feature>
<evidence type="ECO:0000256" key="8">
    <source>
        <dbReference type="ARBA" id="ARBA00023136"/>
    </source>
</evidence>
<dbReference type="InterPro" id="IPR011867">
    <property type="entry name" value="ModB_ABC"/>
</dbReference>
<comment type="subcellular location">
    <subcellularLocation>
        <location evidence="1 9">Cell membrane</location>
        <topology evidence="1 9">Multi-pass membrane protein</topology>
    </subcellularLocation>
</comment>
<evidence type="ECO:0000256" key="5">
    <source>
        <dbReference type="ARBA" id="ARBA00022505"/>
    </source>
</evidence>
<evidence type="ECO:0000256" key="9">
    <source>
        <dbReference type="RuleBase" id="RU363032"/>
    </source>
</evidence>
<dbReference type="CDD" id="cd06261">
    <property type="entry name" value="TM_PBP2"/>
    <property type="match status" value="1"/>
</dbReference>
<keyword evidence="4" id="KW-1003">Cell membrane</keyword>
<feature type="region of interest" description="Disordered" evidence="10">
    <location>
        <begin position="259"/>
        <end position="328"/>
    </location>
</feature>
<feature type="domain" description="ABC transmembrane type-1" evidence="11">
    <location>
        <begin position="49"/>
        <end position="251"/>
    </location>
</feature>
<evidence type="ECO:0000256" key="3">
    <source>
        <dbReference type="ARBA" id="ARBA00022448"/>
    </source>
</evidence>
<keyword evidence="7 9" id="KW-1133">Transmembrane helix</keyword>